<gene>
    <name evidence="2" type="ORF">O1G22_12240</name>
</gene>
<protein>
    <submittedName>
        <fullName evidence="2">ScbA/BarX family gamma-butyrolactone biosynthesis protein</fullName>
    </submittedName>
</protein>
<evidence type="ECO:0000313" key="3">
    <source>
        <dbReference type="Proteomes" id="UP001212326"/>
    </source>
</evidence>
<feature type="domain" description="A-factor biosynthesis hotdog" evidence="1">
    <location>
        <begin position="22"/>
        <end position="155"/>
    </location>
</feature>
<dbReference type="Pfam" id="PF03756">
    <property type="entry name" value="AfsA"/>
    <property type="match status" value="2"/>
</dbReference>
<keyword evidence="3" id="KW-1185">Reference proteome</keyword>
<dbReference type="InterPro" id="IPR047757">
    <property type="entry name" value="AfsA-like"/>
</dbReference>
<reference evidence="2 3" key="1">
    <citation type="submission" date="2022-12" db="EMBL/GenBank/DDBJ databases">
        <authorList>
            <person name="Mo P."/>
        </authorList>
    </citation>
    <scope>NUCLEOTIDE SEQUENCE [LARGE SCALE GENOMIC DNA]</scope>
    <source>
        <strain evidence="2 3">HUAS 2-6</strain>
    </source>
</reference>
<dbReference type="NCBIfam" id="NF041195">
    <property type="entry name" value="ScbA_BarX_GamBu"/>
    <property type="match status" value="1"/>
</dbReference>
<dbReference type="RefSeq" id="WP_270081396.1">
    <property type="nucleotide sequence ID" value="NZ_CP115300.1"/>
</dbReference>
<dbReference type="EMBL" id="CP115300">
    <property type="protein sequence ID" value="WBO63540.1"/>
    <property type="molecule type" value="Genomic_DNA"/>
</dbReference>
<proteinExistence type="predicted"/>
<evidence type="ECO:0000259" key="1">
    <source>
        <dbReference type="Pfam" id="PF03756"/>
    </source>
</evidence>
<sequence length="318" mass="35496">MLHTHATGFDISRLSTAVPRELVHKRAHAEVLLTGWTTHTENRHTVRAQWPRFHSFYWPRDQRFDPMLFVETVRQTLPLLSHTAYGVPFGNHLIWDDFSYQVDPLAMQVPESPAEVVLDNVCEDVRIRNGSLVSMVMHTTAYREGLRMGTATTRFANRSPALYQRLRGPRHDLAAVRRTALPLPPALRPVAVGHCLPYNVVLAAGARTDRWQLRADLDHPVLFDHPVDHAPGMLLLEAVRQAAHAHRPETGMVTGMSVTFDRWVELDEPSWVSVAPLGGDRLKITIEQDQAVCLSAEVATAQPAPVPGADAARVPALT</sequence>
<evidence type="ECO:0000313" key="2">
    <source>
        <dbReference type="EMBL" id="WBO63540.1"/>
    </source>
</evidence>
<feature type="domain" description="A-factor biosynthesis hotdog" evidence="1">
    <location>
        <begin position="197"/>
        <end position="273"/>
    </location>
</feature>
<dbReference type="InterPro" id="IPR005509">
    <property type="entry name" value="AfsA_hotdog_dom"/>
</dbReference>
<organism evidence="2 3">
    <name type="scientific">Streptomyces camelliae</name>
    <dbReference type="NCBI Taxonomy" id="3004093"/>
    <lineage>
        <taxon>Bacteria</taxon>
        <taxon>Bacillati</taxon>
        <taxon>Actinomycetota</taxon>
        <taxon>Actinomycetes</taxon>
        <taxon>Kitasatosporales</taxon>
        <taxon>Streptomycetaceae</taxon>
        <taxon>Streptomyces</taxon>
    </lineage>
</organism>
<accession>A0ABY7NZN7</accession>
<dbReference type="Proteomes" id="UP001212326">
    <property type="component" value="Chromosome"/>
</dbReference>
<name>A0ABY7NZN7_9ACTN</name>